<dbReference type="Gene3D" id="1.10.540.10">
    <property type="entry name" value="Acyl-CoA dehydrogenase/oxidase, N-terminal domain"/>
    <property type="match status" value="1"/>
</dbReference>
<evidence type="ECO:0000256" key="2">
    <source>
        <dbReference type="ARBA" id="ARBA00009347"/>
    </source>
</evidence>
<dbReference type="InterPro" id="IPR009075">
    <property type="entry name" value="AcylCo_DH/oxidase_C"/>
</dbReference>
<dbReference type="RefSeq" id="WP_133881913.1">
    <property type="nucleotide sequence ID" value="NZ_MWIN01000029.1"/>
</dbReference>
<dbReference type="Gene3D" id="1.20.140.10">
    <property type="entry name" value="Butyryl-CoA Dehydrogenase, subunit A, domain 3"/>
    <property type="match status" value="1"/>
</dbReference>
<gene>
    <name evidence="8" type="ORF">DFR24_2731</name>
</gene>
<keyword evidence="5" id="KW-0560">Oxidoreductase</keyword>
<proteinExistence type="inferred from homology"/>
<keyword evidence="9" id="KW-1185">Reference proteome</keyword>
<evidence type="ECO:0000256" key="4">
    <source>
        <dbReference type="ARBA" id="ARBA00022827"/>
    </source>
</evidence>
<keyword evidence="4" id="KW-0274">FAD</keyword>
<accession>A0A4S3K018</accession>
<dbReference type="GO" id="GO:0050660">
    <property type="term" value="F:flavin adenine dinucleotide binding"/>
    <property type="evidence" value="ECO:0007669"/>
    <property type="project" value="InterPro"/>
</dbReference>
<dbReference type="InterPro" id="IPR013786">
    <property type="entry name" value="AcylCoA_DH/ox_N"/>
</dbReference>
<evidence type="ECO:0000313" key="9">
    <source>
        <dbReference type="Proteomes" id="UP000295341"/>
    </source>
</evidence>
<evidence type="ECO:0000259" key="7">
    <source>
        <dbReference type="Pfam" id="PF02771"/>
    </source>
</evidence>
<dbReference type="GO" id="GO:0003995">
    <property type="term" value="F:acyl-CoA dehydrogenase activity"/>
    <property type="evidence" value="ECO:0007669"/>
    <property type="project" value="TreeGrafter"/>
</dbReference>
<dbReference type="SUPFAM" id="SSF47203">
    <property type="entry name" value="Acyl-CoA dehydrogenase C-terminal domain-like"/>
    <property type="match status" value="1"/>
</dbReference>
<reference evidence="8 9" key="1">
    <citation type="submission" date="2019-03" db="EMBL/GenBank/DDBJ databases">
        <title>Genomic Encyclopedia of Type Strains, Phase IV (KMG-IV): sequencing the most valuable type-strain genomes for metagenomic binning, comparative biology and taxonomic classification.</title>
        <authorList>
            <person name="Goeker M."/>
        </authorList>
    </citation>
    <scope>NUCLEOTIDE SEQUENCE [LARGE SCALE GENOMIC DNA]</scope>
    <source>
        <strain evidence="8 9">DSM 26377</strain>
    </source>
</reference>
<evidence type="ECO:0000256" key="1">
    <source>
        <dbReference type="ARBA" id="ARBA00001974"/>
    </source>
</evidence>
<protein>
    <submittedName>
        <fullName evidence="8">Acyl-CoA dehydrogenase</fullName>
    </submittedName>
</protein>
<sequence>MSEQRQILADTADRLFADAVTSRRIEGFDAKLWQQTIEMGLPLLLAPEADGGAGGDWDDAGAVLHALGHHGVPIPLAENMIAAQLAADAGLELPSGPVSLATRVEGALQQAGTRFDGKLLGVPWGRHADAILAVVPGHTVLLRRTDATSLRHAHNLADEPRDDLIFDNAPAVCGPASDGTQASHLLALARCAQISGALEAALHKSVEYAQTRKQFGRAIGQFQAVQQQLAQFGAEVAAAMCATRAACRAATRGDASFQIAAAKLRCNLAIGFATSTAHQVHAAIGFTREFDLRQSTQRLWSWRTEGGNDRAWADVLGARVCARGDQFWADLTARDDAVSLT</sequence>
<dbReference type="InterPro" id="IPR009100">
    <property type="entry name" value="AcylCoA_DH/oxidase_NM_dom_sf"/>
</dbReference>
<dbReference type="PANTHER" id="PTHR43884">
    <property type="entry name" value="ACYL-COA DEHYDROGENASE"/>
    <property type="match status" value="1"/>
</dbReference>
<dbReference type="Pfam" id="PF02771">
    <property type="entry name" value="Acyl-CoA_dh_N"/>
    <property type="match status" value="1"/>
</dbReference>
<feature type="domain" description="Acyl-CoA dehydrogenase/oxidase C-terminal" evidence="6">
    <location>
        <begin position="188"/>
        <end position="310"/>
    </location>
</feature>
<evidence type="ECO:0000259" key="6">
    <source>
        <dbReference type="Pfam" id="PF00441"/>
    </source>
</evidence>
<dbReference type="OrthoDB" id="2450120at2"/>
<comment type="cofactor">
    <cofactor evidence="1">
        <name>FAD</name>
        <dbReference type="ChEBI" id="CHEBI:57692"/>
    </cofactor>
</comment>
<dbReference type="Proteomes" id="UP000295341">
    <property type="component" value="Unassembled WGS sequence"/>
</dbReference>
<dbReference type="AlphaFoldDB" id="A0A4S3K018"/>
<keyword evidence="3" id="KW-0285">Flavoprotein</keyword>
<feature type="domain" description="Acyl-CoA dehydrogenase/oxidase N-terminal" evidence="7">
    <location>
        <begin position="3"/>
        <end position="86"/>
    </location>
</feature>
<dbReference type="InterPro" id="IPR037069">
    <property type="entry name" value="AcylCoA_DH/ox_N_sf"/>
</dbReference>
<evidence type="ECO:0000313" key="8">
    <source>
        <dbReference type="EMBL" id="TDU28362.1"/>
    </source>
</evidence>
<dbReference type="PANTHER" id="PTHR43884:SF20">
    <property type="entry name" value="ACYL-COA DEHYDROGENASE FADE28"/>
    <property type="match status" value="1"/>
</dbReference>
<name>A0A4S3K018_9GAMM</name>
<comment type="similarity">
    <text evidence="2">Belongs to the acyl-CoA dehydrogenase family.</text>
</comment>
<evidence type="ECO:0000256" key="3">
    <source>
        <dbReference type="ARBA" id="ARBA00022630"/>
    </source>
</evidence>
<dbReference type="EMBL" id="SOBT01000009">
    <property type="protein sequence ID" value="TDU28362.1"/>
    <property type="molecule type" value="Genomic_DNA"/>
</dbReference>
<comment type="caution">
    <text evidence="8">The sequence shown here is derived from an EMBL/GenBank/DDBJ whole genome shotgun (WGS) entry which is preliminary data.</text>
</comment>
<dbReference type="InterPro" id="IPR036250">
    <property type="entry name" value="AcylCo_DH-like_C"/>
</dbReference>
<organism evidence="8 9">
    <name type="scientific">Panacagrimonas perspica</name>
    <dbReference type="NCBI Taxonomy" id="381431"/>
    <lineage>
        <taxon>Bacteria</taxon>
        <taxon>Pseudomonadati</taxon>
        <taxon>Pseudomonadota</taxon>
        <taxon>Gammaproteobacteria</taxon>
        <taxon>Nevskiales</taxon>
        <taxon>Nevskiaceae</taxon>
        <taxon>Panacagrimonas</taxon>
    </lineage>
</organism>
<dbReference type="SUPFAM" id="SSF56645">
    <property type="entry name" value="Acyl-CoA dehydrogenase NM domain-like"/>
    <property type="match status" value="1"/>
</dbReference>
<dbReference type="Pfam" id="PF00441">
    <property type="entry name" value="Acyl-CoA_dh_1"/>
    <property type="match status" value="1"/>
</dbReference>
<evidence type="ECO:0000256" key="5">
    <source>
        <dbReference type="ARBA" id="ARBA00023002"/>
    </source>
</evidence>